<feature type="transmembrane region" description="Helical" evidence="6">
    <location>
        <begin position="62"/>
        <end position="84"/>
    </location>
</feature>
<sequence length="445" mass="47305">MSMTTEHRTREERLDALPFNRRHRSLLVGSGLGWALDAMDVGLISFLMVAVKKEWGLSTTDLSWLASIGFIGMAIGAGAGGALADRIGRRTVFAGTLVVYGLATGLSALAPTFLVLCALRFVVGLGLGAELPVASTLVSEYAPRRLRGRMVVALESFWAVGWLLAAVIGFTVVPRENGWRWAMLLGLVPALYAVWVRRGLPESVRFLERAGREEEAERSVREFESASGIEAPKSAAVAPTDHEAAPKPKMTDAFAPAYRTRTAALWTTWFGVNFAYYGAFLWIPTFLVAGGYPVAKSFGFTLIITIAQLPGYLAAAVLVEKIGRRPTLAAFLAGSALSALAFGNAGSEATIIAAGCALSFFNLGAWGALYAITPEIYPTAIRAAGAGSATAFGRIASIVAPLIVPVVFTEHGEVWTFALIAFAFAVAMVASLLLPERRGASLEEA</sequence>
<dbReference type="PROSITE" id="PS50850">
    <property type="entry name" value="MFS"/>
    <property type="match status" value="1"/>
</dbReference>
<feature type="transmembrane region" description="Helical" evidence="6">
    <location>
        <begin position="119"/>
        <end position="138"/>
    </location>
</feature>
<dbReference type="Proteomes" id="UP001501288">
    <property type="component" value="Unassembled WGS sequence"/>
</dbReference>
<dbReference type="CDD" id="cd17316">
    <property type="entry name" value="MFS_SV2_like"/>
    <property type="match status" value="1"/>
</dbReference>
<feature type="transmembrane region" description="Helical" evidence="6">
    <location>
        <begin position="298"/>
        <end position="319"/>
    </location>
</feature>
<gene>
    <name evidence="8" type="ORF">GCM10009762_20140</name>
</gene>
<evidence type="ECO:0000256" key="2">
    <source>
        <dbReference type="ARBA" id="ARBA00022448"/>
    </source>
</evidence>
<name>A0ABN2BTA3_9MICO</name>
<evidence type="ECO:0000259" key="7">
    <source>
        <dbReference type="PROSITE" id="PS50850"/>
    </source>
</evidence>
<dbReference type="InterPro" id="IPR005829">
    <property type="entry name" value="Sugar_transporter_CS"/>
</dbReference>
<feature type="transmembrane region" description="Helical" evidence="6">
    <location>
        <begin position="26"/>
        <end position="50"/>
    </location>
</feature>
<dbReference type="InterPro" id="IPR036259">
    <property type="entry name" value="MFS_trans_sf"/>
</dbReference>
<feature type="transmembrane region" description="Helical" evidence="6">
    <location>
        <begin position="269"/>
        <end position="292"/>
    </location>
</feature>
<evidence type="ECO:0000256" key="3">
    <source>
        <dbReference type="ARBA" id="ARBA00022692"/>
    </source>
</evidence>
<feature type="transmembrane region" description="Helical" evidence="6">
    <location>
        <begin position="384"/>
        <end position="408"/>
    </location>
</feature>
<keyword evidence="2" id="KW-0813">Transport</keyword>
<feature type="domain" description="Major facilitator superfamily (MFS) profile" evidence="7">
    <location>
        <begin position="26"/>
        <end position="439"/>
    </location>
</feature>
<protein>
    <submittedName>
        <fullName evidence="8">MFS transporter</fullName>
    </submittedName>
</protein>
<evidence type="ECO:0000256" key="1">
    <source>
        <dbReference type="ARBA" id="ARBA00004651"/>
    </source>
</evidence>
<dbReference type="PROSITE" id="PS00216">
    <property type="entry name" value="SUGAR_TRANSPORT_1"/>
    <property type="match status" value="2"/>
</dbReference>
<comment type="caution">
    <text evidence="8">The sequence shown here is derived from an EMBL/GenBank/DDBJ whole genome shotgun (WGS) entry which is preliminary data.</text>
</comment>
<evidence type="ECO:0000256" key="5">
    <source>
        <dbReference type="ARBA" id="ARBA00023136"/>
    </source>
</evidence>
<keyword evidence="5 6" id="KW-0472">Membrane</keyword>
<dbReference type="SUPFAM" id="SSF103473">
    <property type="entry name" value="MFS general substrate transporter"/>
    <property type="match status" value="1"/>
</dbReference>
<accession>A0ABN2BTA3</accession>
<dbReference type="RefSeq" id="WP_206609326.1">
    <property type="nucleotide sequence ID" value="NZ_BAAANV010000037.1"/>
</dbReference>
<feature type="transmembrane region" description="Helical" evidence="6">
    <location>
        <begin position="351"/>
        <end position="372"/>
    </location>
</feature>
<evidence type="ECO:0000313" key="8">
    <source>
        <dbReference type="EMBL" id="GAA1546786.1"/>
    </source>
</evidence>
<keyword evidence="4 6" id="KW-1133">Transmembrane helix</keyword>
<dbReference type="Pfam" id="PF00083">
    <property type="entry name" value="Sugar_tr"/>
    <property type="match status" value="1"/>
</dbReference>
<dbReference type="EMBL" id="BAAANV010000037">
    <property type="protein sequence ID" value="GAA1546786.1"/>
    <property type="molecule type" value="Genomic_DNA"/>
</dbReference>
<feature type="transmembrane region" description="Helical" evidence="6">
    <location>
        <begin position="414"/>
        <end position="434"/>
    </location>
</feature>
<evidence type="ECO:0000256" key="6">
    <source>
        <dbReference type="SAM" id="Phobius"/>
    </source>
</evidence>
<dbReference type="PROSITE" id="PS00217">
    <property type="entry name" value="SUGAR_TRANSPORT_2"/>
    <property type="match status" value="1"/>
</dbReference>
<evidence type="ECO:0000313" key="9">
    <source>
        <dbReference type="Proteomes" id="UP001501288"/>
    </source>
</evidence>
<dbReference type="InterPro" id="IPR005828">
    <property type="entry name" value="MFS_sugar_transport-like"/>
</dbReference>
<feature type="transmembrane region" description="Helical" evidence="6">
    <location>
        <begin position="179"/>
        <end position="196"/>
    </location>
</feature>
<proteinExistence type="predicted"/>
<comment type="subcellular location">
    <subcellularLocation>
        <location evidence="1">Cell membrane</location>
        <topology evidence="1">Multi-pass membrane protein</topology>
    </subcellularLocation>
</comment>
<dbReference type="PANTHER" id="PTHR23511:SF34">
    <property type="entry name" value="SYNAPTIC VESICLE GLYCOPROTEIN 2"/>
    <property type="match status" value="1"/>
</dbReference>
<dbReference type="Gene3D" id="1.20.1250.20">
    <property type="entry name" value="MFS general substrate transporter like domains"/>
    <property type="match status" value="1"/>
</dbReference>
<evidence type="ECO:0000256" key="4">
    <source>
        <dbReference type="ARBA" id="ARBA00022989"/>
    </source>
</evidence>
<feature type="transmembrane region" description="Helical" evidence="6">
    <location>
        <begin position="91"/>
        <end position="113"/>
    </location>
</feature>
<dbReference type="PANTHER" id="PTHR23511">
    <property type="entry name" value="SYNAPTIC VESICLE GLYCOPROTEIN 2"/>
    <property type="match status" value="1"/>
</dbReference>
<dbReference type="InterPro" id="IPR020846">
    <property type="entry name" value="MFS_dom"/>
</dbReference>
<feature type="transmembrane region" description="Helical" evidence="6">
    <location>
        <begin position="150"/>
        <end position="173"/>
    </location>
</feature>
<feature type="transmembrane region" description="Helical" evidence="6">
    <location>
        <begin position="326"/>
        <end position="345"/>
    </location>
</feature>
<keyword evidence="9" id="KW-1185">Reference proteome</keyword>
<keyword evidence="3 6" id="KW-0812">Transmembrane</keyword>
<reference evidence="8 9" key="1">
    <citation type="journal article" date="2019" name="Int. J. Syst. Evol. Microbiol.">
        <title>The Global Catalogue of Microorganisms (GCM) 10K type strain sequencing project: providing services to taxonomists for standard genome sequencing and annotation.</title>
        <authorList>
            <consortium name="The Broad Institute Genomics Platform"/>
            <consortium name="The Broad Institute Genome Sequencing Center for Infectious Disease"/>
            <person name="Wu L."/>
            <person name="Ma J."/>
        </authorList>
    </citation>
    <scope>NUCLEOTIDE SEQUENCE [LARGE SCALE GENOMIC DNA]</scope>
    <source>
        <strain evidence="8 9">JCM 14588</strain>
    </source>
</reference>
<organism evidence="8 9">
    <name type="scientific">Dermacoccus barathri</name>
    <dbReference type="NCBI Taxonomy" id="322601"/>
    <lineage>
        <taxon>Bacteria</taxon>
        <taxon>Bacillati</taxon>
        <taxon>Actinomycetota</taxon>
        <taxon>Actinomycetes</taxon>
        <taxon>Micrococcales</taxon>
        <taxon>Dermacoccaceae</taxon>
        <taxon>Dermacoccus</taxon>
    </lineage>
</organism>